<name>A0ABX5S2L6_9BURK</name>
<dbReference type="SUPFAM" id="SSF55785">
    <property type="entry name" value="PYP-like sensor domain (PAS domain)"/>
    <property type="match status" value="1"/>
</dbReference>
<dbReference type="InterPro" id="IPR035965">
    <property type="entry name" value="PAS-like_dom_sf"/>
</dbReference>
<dbReference type="PANTHER" id="PTHR45138:SF9">
    <property type="entry name" value="DIGUANYLATE CYCLASE DGCM-RELATED"/>
    <property type="match status" value="1"/>
</dbReference>
<dbReference type="SMART" id="SM00267">
    <property type="entry name" value="GGDEF"/>
    <property type="match status" value="1"/>
</dbReference>
<dbReference type="CDD" id="cd01949">
    <property type="entry name" value="GGDEF"/>
    <property type="match status" value="1"/>
</dbReference>
<dbReference type="InterPro" id="IPR043128">
    <property type="entry name" value="Rev_trsase/Diguanyl_cyclase"/>
</dbReference>
<dbReference type="InterPro" id="IPR000014">
    <property type="entry name" value="PAS"/>
</dbReference>
<reference evidence="4 5" key="1">
    <citation type="submission" date="2019-02" db="EMBL/GenBank/DDBJ databases">
        <title>Draft Genome Sequences of Six Type Strains of the Genus Massilia.</title>
        <authorList>
            <person name="Miess H."/>
            <person name="Frediansyhah A."/>
            <person name="Gross H."/>
        </authorList>
    </citation>
    <scope>NUCLEOTIDE SEQUENCE [LARGE SCALE GENOMIC DNA]</scope>
    <source>
        <strain evidence="4 5">DSM 17472</strain>
    </source>
</reference>
<dbReference type="CDD" id="cd00130">
    <property type="entry name" value="PAS"/>
    <property type="match status" value="1"/>
</dbReference>
<dbReference type="InterPro" id="IPR000160">
    <property type="entry name" value="GGDEF_dom"/>
</dbReference>
<dbReference type="SUPFAM" id="SSF55073">
    <property type="entry name" value="Nucleotide cyclase"/>
    <property type="match status" value="1"/>
</dbReference>
<proteinExistence type="predicted"/>
<evidence type="ECO:0000259" key="3">
    <source>
        <dbReference type="PROSITE" id="PS50887"/>
    </source>
</evidence>
<dbReference type="Gene3D" id="3.30.70.270">
    <property type="match status" value="1"/>
</dbReference>
<protein>
    <recommendedName>
        <fullName evidence="1">diguanylate cyclase</fullName>
        <ecNumber evidence="1">2.7.7.65</ecNumber>
    </recommendedName>
</protein>
<dbReference type="EC" id="2.7.7.65" evidence="1"/>
<organism evidence="4 5">
    <name type="scientific">Pseudoduganella albidiflava</name>
    <dbReference type="NCBI Taxonomy" id="321983"/>
    <lineage>
        <taxon>Bacteria</taxon>
        <taxon>Pseudomonadati</taxon>
        <taxon>Pseudomonadota</taxon>
        <taxon>Betaproteobacteria</taxon>
        <taxon>Burkholderiales</taxon>
        <taxon>Oxalobacteraceae</taxon>
        <taxon>Telluria group</taxon>
        <taxon>Pseudoduganella</taxon>
    </lineage>
</organism>
<dbReference type="NCBIfam" id="TIGR00229">
    <property type="entry name" value="sensory_box"/>
    <property type="match status" value="1"/>
</dbReference>
<comment type="catalytic activity">
    <reaction evidence="2">
        <text>2 GTP = 3',3'-c-di-GMP + 2 diphosphate</text>
        <dbReference type="Rhea" id="RHEA:24898"/>
        <dbReference type="ChEBI" id="CHEBI:33019"/>
        <dbReference type="ChEBI" id="CHEBI:37565"/>
        <dbReference type="ChEBI" id="CHEBI:58805"/>
        <dbReference type="EC" id="2.7.7.65"/>
    </reaction>
</comment>
<feature type="domain" description="GGDEF" evidence="3">
    <location>
        <begin position="282"/>
        <end position="415"/>
    </location>
</feature>
<dbReference type="InterPro" id="IPR050469">
    <property type="entry name" value="Diguanylate_Cyclase"/>
</dbReference>
<evidence type="ECO:0000256" key="1">
    <source>
        <dbReference type="ARBA" id="ARBA00012528"/>
    </source>
</evidence>
<dbReference type="PROSITE" id="PS50887">
    <property type="entry name" value="GGDEF"/>
    <property type="match status" value="1"/>
</dbReference>
<gene>
    <name evidence="4" type="ORF">EYF70_22000</name>
</gene>
<dbReference type="InterPro" id="IPR029787">
    <property type="entry name" value="Nucleotide_cyclase"/>
</dbReference>
<sequence>MQFLYLAPVGLVQARGDGEITLINPISAQLLMPLSRDGCLDNLFTALQDVAPDVRVLCEEFTAPRGRICDGMHIPLHGGGRRNVPGILSLSIVKLDAQRLMAVLQDVTLQVQRDRQLRQSDAWLNALLASVADYALVSLDSEGRVEQWNGSIGRVTGHGETVVGQSYAVFEPGDTTTPEHARDLLREADANGWSLDEGLRLRADGTPFWASAMITPLPERDPAAAETDPAYCLVLRDITDRRDASESWRQAVFADHLTGVANRRGFYHAAELELGRATRSPRPVALALFDLDHLKAVNDTHGLHVGDAVLRAFAQALRDTFRAVDVVARLGGEEFAVLLPSTSVPQACAVAQRLLAAVSALTVKVDGVAVTFTVSAGVAAWDAQLGGIDDLQQRAGRALQAAKAQGRDRVVCWSTDMIGTAA</sequence>
<accession>A0ABX5S2L6</accession>
<keyword evidence="5" id="KW-1185">Reference proteome</keyword>
<dbReference type="NCBIfam" id="TIGR00254">
    <property type="entry name" value="GGDEF"/>
    <property type="match status" value="1"/>
</dbReference>
<dbReference type="Pfam" id="PF00990">
    <property type="entry name" value="GGDEF"/>
    <property type="match status" value="1"/>
</dbReference>
<evidence type="ECO:0000313" key="4">
    <source>
        <dbReference type="EMBL" id="QBI05212.1"/>
    </source>
</evidence>
<dbReference type="EMBL" id="CP036401">
    <property type="protein sequence ID" value="QBI05212.1"/>
    <property type="molecule type" value="Genomic_DNA"/>
</dbReference>
<dbReference type="Proteomes" id="UP000292307">
    <property type="component" value="Chromosome"/>
</dbReference>
<dbReference type="Gene3D" id="3.30.450.20">
    <property type="entry name" value="PAS domain"/>
    <property type="match status" value="1"/>
</dbReference>
<evidence type="ECO:0000313" key="5">
    <source>
        <dbReference type="Proteomes" id="UP000292307"/>
    </source>
</evidence>
<evidence type="ECO:0000256" key="2">
    <source>
        <dbReference type="ARBA" id="ARBA00034247"/>
    </source>
</evidence>
<dbReference type="PANTHER" id="PTHR45138">
    <property type="entry name" value="REGULATORY COMPONENTS OF SENSORY TRANSDUCTION SYSTEM"/>
    <property type="match status" value="1"/>
</dbReference>